<keyword evidence="2" id="KW-0378">Hydrolase</keyword>
<dbReference type="SUPFAM" id="SSF53098">
    <property type="entry name" value="Ribonuclease H-like"/>
    <property type="match status" value="1"/>
</dbReference>
<dbReference type="AlphaFoldDB" id="A0A1G9VE25"/>
<dbReference type="InterPro" id="IPR036397">
    <property type="entry name" value="RNaseH_sf"/>
</dbReference>
<dbReference type="InterPro" id="IPR012337">
    <property type="entry name" value="RNaseH-like_sf"/>
</dbReference>
<evidence type="ECO:0000256" key="1">
    <source>
        <dbReference type="ARBA" id="ARBA00022722"/>
    </source>
</evidence>
<feature type="domain" description="Exonuclease" evidence="4">
    <location>
        <begin position="22"/>
        <end position="196"/>
    </location>
</feature>
<organism evidence="5 6">
    <name type="scientific">Lentzea albidocapillata subsp. violacea</name>
    <dbReference type="NCBI Taxonomy" id="128104"/>
    <lineage>
        <taxon>Bacteria</taxon>
        <taxon>Bacillati</taxon>
        <taxon>Actinomycetota</taxon>
        <taxon>Actinomycetes</taxon>
        <taxon>Pseudonocardiales</taxon>
        <taxon>Pseudonocardiaceae</taxon>
        <taxon>Lentzea</taxon>
    </lineage>
</organism>
<evidence type="ECO:0000259" key="4">
    <source>
        <dbReference type="SMART" id="SM00479"/>
    </source>
</evidence>
<dbReference type="GO" id="GO:0000175">
    <property type="term" value="F:3'-5'-RNA exonuclease activity"/>
    <property type="evidence" value="ECO:0007669"/>
    <property type="project" value="InterPro"/>
</dbReference>
<dbReference type="SMART" id="SM00479">
    <property type="entry name" value="EXOIII"/>
    <property type="match status" value="1"/>
</dbReference>
<proteinExistence type="predicted"/>
<gene>
    <name evidence="5" type="ORF">SAMN04488074_125101</name>
</gene>
<name>A0A1G9VE25_9PSEU</name>
<evidence type="ECO:0000313" key="6">
    <source>
        <dbReference type="Proteomes" id="UP000199682"/>
    </source>
</evidence>
<dbReference type="Proteomes" id="UP000199682">
    <property type="component" value="Unassembled WGS sequence"/>
</dbReference>
<dbReference type="GO" id="GO:0003676">
    <property type="term" value="F:nucleic acid binding"/>
    <property type="evidence" value="ECO:0007669"/>
    <property type="project" value="InterPro"/>
</dbReference>
<reference evidence="6" key="1">
    <citation type="submission" date="2016-10" db="EMBL/GenBank/DDBJ databases">
        <authorList>
            <person name="Varghese N."/>
            <person name="Submissions S."/>
        </authorList>
    </citation>
    <scope>NUCLEOTIDE SEQUENCE [LARGE SCALE GENOMIC DNA]</scope>
    <source>
        <strain evidence="6">DSM 44796</strain>
    </source>
</reference>
<dbReference type="PANTHER" id="PTHR23044">
    <property type="entry name" value="3'-5' EXONUCLEASE ERI1-RELATED"/>
    <property type="match status" value="1"/>
</dbReference>
<accession>A0A1G9VE25</accession>
<dbReference type="EMBL" id="FNET01000025">
    <property type="protein sequence ID" value="SDM70389.1"/>
    <property type="molecule type" value="Genomic_DNA"/>
</dbReference>
<evidence type="ECO:0000313" key="5">
    <source>
        <dbReference type="EMBL" id="SDM70389.1"/>
    </source>
</evidence>
<dbReference type="Pfam" id="PF00929">
    <property type="entry name" value="RNase_T"/>
    <property type="match status" value="1"/>
</dbReference>
<evidence type="ECO:0000256" key="2">
    <source>
        <dbReference type="ARBA" id="ARBA00022801"/>
    </source>
</evidence>
<dbReference type="InterPro" id="IPR013520">
    <property type="entry name" value="Ribonucl_H"/>
</dbReference>
<dbReference type="PANTHER" id="PTHR23044:SF61">
    <property type="entry name" value="3'-5' EXORIBONUCLEASE 1-RELATED"/>
    <property type="match status" value="1"/>
</dbReference>
<evidence type="ECO:0000256" key="3">
    <source>
        <dbReference type="ARBA" id="ARBA00022839"/>
    </source>
</evidence>
<dbReference type="CDD" id="cd06133">
    <property type="entry name" value="ERI-1_3'hExo_like"/>
    <property type="match status" value="1"/>
</dbReference>
<dbReference type="Gene3D" id="3.30.420.10">
    <property type="entry name" value="Ribonuclease H-like superfamily/Ribonuclease H"/>
    <property type="match status" value="1"/>
</dbReference>
<keyword evidence="1" id="KW-0540">Nuclease</keyword>
<protein>
    <submittedName>
        <fullName evidence="5">Inhibitor of the KinA pathway to sporulation, predicted exonuclease</fullName>
    </submittedName>
</protein>
<keyword evidence="3 5" id="KW-0269">Exonuclease</keyword>
<sequence length="196" mass="21352">MECDSWNAATGEIVVHVIALDEVLVVDVESTCWEGTPPPGEVSEIIEIGICPLAVASGIRGERRSLLVAPSRSSVSPFCTELTTLTADQVAGGVSFAEACAVLRKEFRSGRRVWASYGDYDRKMFERQCADFGVRYPFGPRHLNVKTLFALVHALPREVGMAEAVRLAGQRLDGTHHRGHDDAHNIAGLLAGLIRR</sequence>
<dbReference type="InterPro" id="IPR051274">
    <property type="entry name" value="3-5_Exoribonuclease"/>
</dbReference>
<dbReference type="InterPro" id="IPR047201">
    <property type="entry name" value="ERI-1_3'hExo-like"/>
</dbReference>